<dbReference type="EMBL" id="FRBY01000003">
    <property type="protein sequence ID" value="SHM03766.1"/>
    <property type="molecule type" value="Genomic_DNA"/>
</dbReference>
<dbReference type="AlphaFoldDB" id="A0A1M7FID1"/>
<name>A0A1M7FID1_9FLAO</name>
<protein>
    <recommendedName>
        <fullName evidence="3">Inhibitor of vertebrate lysozyme (Ivy)</fullName>
    </recommendedName>
</protein>
<reference evidence="2" key="1">
    <citation type="submission" date="2016-11" db="EMBL/GenBank/DDBJ databases">
        <authorList>
            <person name="Varghese N."/>
            <person name="Submissions S."/>
        </authorList>
    </citation>
    <scope>NUCLEOTIDE SEQUENCE [LARGE SCALE GENOMIC DNA]</scope>
    <source>
        <strain evidence="2">DSM 1811</strain>
    </source>
</reference>
<dbReference type="RefSeq" id="WP_072972095.1">
    <property type="nucleotide sequence ID" value="NZ_FRBY01000003.1"/>
</dbReference>
<evidence type="ECO:0008006" key="3">
    <source>
        <dbReference type="Google" id="ProtNLM"/>
    </source>
</evidence>
<gene>
    <name evidence="1" type="ORF">SAMN05444366_2137</name>
</gene>
<proteinExistence type="predicted"/>
<evidence type="ECO:0000313" key="1">
    <source>
        <dbReference type="EMBL" id="SHM03766.1"/>
    </source>
</evidence>
<dbReference type="Proteomes" id="UP000184121">
    <property type="component" value="Unassembled WGS sequence"/>
</dbReference>
<organism evidence="1 2">
    <name type="scientific">Flavobacterium saccharophilum</name>
    <dbReference type="NCBI Taxonomy" id="29534"/>
    <lineage>
        <taxon>Bacteria</taxon>
        <taxon>Pseudomonadati</taxon>
        <taxon>Bacteroidota</taxon>
        <taxon>Flavobacteriia</taxon>
        <taxon>Flavobacteriales</taxon>
        <taxon>Flavobacteriaceae</taxon>
        <taxon>Flavobacterium</taxon>
    </lineage>
</organism>
<accession>A0A1M7FID1</accession>
<dbReference type="PROSITE" id="PS51257">
    <property type="entry name" value="PROKAR_LIPOPROTEIN"/>
    <property type="match status" value="1"/>
</dbReference>
<keyword evidence="2" id="KW-1185">Reference proteome</keyword>
<dbReference type="OrthoDB" id="1347844at2"/>
<evidence type="ECO:0000313" key="2">
    <source>
        <dbReference type="Proteomes" id="UP000184121"/>
    </source>
</evidence>
<sequence>MNEETRKYLFIVALSSLALISCKKETVKSVPATDSTSIITHSLKSDSAVINPSDTLNNLVDKSVIGTHLLTESSLSPRLKSLLGTDYDQMVKHWNTETPFTKEGEILHASGCKQHDCNTYSYDLYIDTKNNKINVYKFSQSKLTVFAEDDYRIVLKDSLLQDLNTKKLNANIPKEK</sequence>